<comment type="similarity">
    <text evidence="1 6">Belongs to the 5'-3' exonuclease family. XRN2/RAT1 subfamily.</text>
</comment>
<feature type="compositionally biased region" description="Basic and acidic residues" evidence="7">
    <location>
        <begin position="722"/>
        <end position="744"/>
    </location>
</feature>
<dbReference type="Gene3D" id="1.25.40.1050">
    <property type="match status" value="1"/>
</dbReference>
<evidence type="ECO:0000313" key="10">
    <source>
        <dbReference type="EMBL" id="KAE8037375.1"/>
    </source>
</evidence>
<keyword evidence="2 6" id="KW-0507">mRNA processing</keyword>
<organism evidence="10 11">
    <name type="scientific">Carpinus fangiana</name>
    <dbReference type="NCBI Taxonomy" id="176857"/>
    <lineage>
        <taxon>Eukaryota</taxon>
        <taxon>Viridiplantae</taxon>
        <taxon>Streptophyta</taxon>
        <taxon>Embryophyta</taxon>
        <taxon>Tracheophyta</taxon>
        <taxon>Spermatophyta</taxon>
        <taxon>Magnoliopsida</taxon>
        <taxon>eudicotyledons</taxon>
        <taxon>Gunneridae</taxon>
        <taxon>Pentapetalae</taxon>
        <taxon>rosids</taxon>
        <taxon>fabids</taxon>
        <taxon>Fagales</taxon>
        <taxon>Betulaceae</taxon>
        <taxon>Carpinus</taxon>
    </lineage>
</organism>
<dbReference type="EMBL" id="CM017324">
    <property type="protein sequence ID" value="KAE8037375.1"/>
    <property type="molecule type" value="Genomic_DNA"/>
</dbReference>
<comment type="function">
    <text evidence="6">Possesses 5'-&gt;3' exoribonuclease activity. Acts as an endogenous post-transcriptional gene silencing (PTGS) suppressor.</text>
</comment>
<dbReference type="EC" id="3.1.13.-" evidence="6"/>
<protein>
    <recommendedName>
        <fullName evidence="6">5'-3' exoribonuclease</fullName>
        <ecNumber evidence="6">3.1.13.-</ecNumber>
    </recommendedName>
</protein>
<evidence type="ECO:0000256" key="4">
    <source>
        <dbReference type="ARBA" id="ARBA00022801"/>
    </source>
</evidence>
<keyword evidence="5 6" id="KW-0269">Exonuclease</keyword>
<evidence type="ECO:0000313" key="11">
    <source>
        <dbReference type="Proteomes" id="UP000327013"/>
    </source>
</evidence>
<dbReference type="OrthoDB" id="372487at2759"/>
<dbReference type="Gene3D" id="3.40.50.12390">
    <property type="match status" value="2"/>
</dbReference>
<dbReference type="InterPro" id="IPR004859">
    <property type="entry name" value="Xrn1_N"/>
</dbReference>
<dbReference type="Pfam" id="PF03159">
    <property type="entry name" value="XRN_N"/>
    <property type="match status" value="1"/>
</dbReference>
<keyword evidence="3 6" id="KW-0540">Nuclease</keyword>
<keyword evidence="4 6" id="KW-0378">Hydrolase</keyword>
<feature type="compositionally biased region" description="Low complexity" evidence="7">
    <location>
        <begin position="745"/>
        <end position="754"/>
    </location>
</feature>
<keyword evidence="11" id="KW-1185">Reference proteome</keyword>
<evidence type="ECO:0000256" key="7">
    <source>
        <dbReference type="SAM" id="MobiDB-lite"/>
    </source>
</evidence>
<dbReference type="InterPro" id="IPR041412">
    <property type="entry name" value="Xrn1_helical"/>
</dbReference>
<evidence type="ECO:0000259" key="9">
    <source>
        <dbReference type="Pfam" id="PF17846"/>
    </source>
</evidence>
<feature type="domain" description="Xrn1 helical" evidence="9">
    <location>
        <begin position="317"/>
        <end position="415"/>
    </location>
</feature>
<proteinExistence type="inferred from homology"/>
<name>A0A660KQ01_9ROSI</name>
<dbReference type="Pfam" id="PF17846">
    <property type="entry name" value="XRN_M"/>
    <property type="match status" value="2"/>
</dbReference>
<gene>
    <name evidence="10" type="ORF">FH972_009964</name>
</gene>
<dbReference type="Proteomes" id="UP000327013">
    <property type="component" value="Chromosome 4"/>
</dbReference>
<accession>A0A660KQ01</accession>
<dbReference type="PANTHER" id="PTHR12341:SF62">
    <property type="entry name" value="5'-3' EXORIBONUCLEASE 3-LIKE"/>
    <property type="match status" value="1"/>
</dbReference>
<dbReference type="AlphaFoldDB" id="A0A660KQ01"/>
<reference evidence="10 11" key="1">
    <citation type="submission" date="2019-06" db="EMBL/GenBank/DDBJ databases">
        <title>A chromosomal-level reference genome of Carpinus fangiana (Coryloideae, Betulaceae).</title>
        <authorList>
            <person name="Yang X."/>
            <person name="Wang Z."/>
            <person name="Zhang L."/>
            <person name="Hao G."/>
            <person name="Liu J."/>
            <person name="Yang Y."/>
        </authorList>
    </citation>
    <scope>NUCLEOTIDE SEQUENCE [LARGE SCALE GENOMIC DNA]</scope>
    <source>
        <strain evidence="10">Cfa_2016G</strain>
        <tissue evidence="10">Leaf</tissue>
    </source>
</reference>
<evidence type="ECO:0000256" key="2">
    <source>
        <dbReference type="ARBA" id="ARBA00022664"/>
    </source>
</evidence>
<evidence type="ECO:0000259" key="8">
    <source>
        <dbReference type="Pfam" id="PF03159"/>
    </source>
</evidence>
<dbReference type="CDD" id="cd18673">
    <property type="entry name" value="PIN_XRN1-2-like"/>
    <property type="match status" value="1"/>
</dbReference>
<dbReference type="InterPro" id="IPR017151">
    <property type="entry name" value="Xrn2/3/4"/>
</dbReference>
<feature type="region of interest" description="Disordered" evidence="7">
    <location>
        <begin position="866"/>
        <end position="885"/>
    </location>
</feature>
<evidence type="ECO:0000256" key="5">
    <source>
        <dbReference type="ARBA" id="ARBA00022839"/>
    </source>
</evidence>
<feature type="compositionally biased region" description="Basic and acidic residues" evidence="7">
    <location>
        <begin position="869"/>
        <end position="885"/>
    </location>
</feature>
<feature type="domain" description="Xrn1 helical" evidence="9">
    <location>
        <begin position="419"/>
        <end position="719"/>
    </location>
</feature>
<evidence type="ECO:0000256" key="1">
    <source>
        <dbReference type="ARBA" id="ARBA00006994"/>
    </source>
</evidence>
<evidence type="ECO:0000256" key="3">
    <source>
        <dbReference type="ARBA" id="ARBA00022722"/>
    </source>
</evidence>
<feature type="domain" description="Xrn1 N-terminal" evidence="8">
    <location>
        <begin position="1"/>
        <end position="254"/>
    </location>
</feature>
<dbReference type="PANTHER" id="PTHR12341">
    <property type="entry name" value="5'-&gt;3' EXORIBONUCLEASE"/>
    <property type="match status" value="1"/>
</dbReference>
<dbReference type="GO" id="GO:0006397">
    <property type="term" value="P:mRNA processing"/>
    <property type="evidence" value="ECO:0007669"/>
    <property type="project" value="UniProtKB-UniRule"/>
</dbReference>
<dbReference type="GO" id="GO:0005634">
    <property type="term" value="C:nucleus"/>
    <property type="evidence" value="ECO:0007669"/>
    <property type="project" value="InterPro"/>
</dbReference>
<feature type="region of interest" description="Disordered" evidence="7">
    <location>
        <begin position="722"/>
        <end position="757"/>
    </location>
</feature>
<dbReference type="PIRSF" id="PIRSF037239">
    <property type="entry name" value="Exonuclease_Xrn2"/>
    <property type="match status" value="1"/>
</dbReference>
<sequence length="885" mass="101873">MGVPSFYRWLTDKYPTVVVKASEDEGECINTSLPNPNGIEFDNLYLDMNAIIHFCFQPADQPCPPETFEEVFSNIFNYVDNLFSIVRPRKLLYMAIDGVAPWAKMNQQRSGRFRTIRRCERHDAEMKRLIEQFEMEGKPILLEYLLPSDHEQEVSTSHVITPGTEFMYKLSEALRSYVISRINNDPGWRDIKVIFSDANVPGEGEHKIMSFIRQQKSVSVGYNPNTRHCVYGLDADLIMLALATHEVHISILREHFACILNLHFFLSGTLQEPPTINESEEEEREWFKKPYEFVHVWILRKYLELDIHISEPPANVKIDFERIVDDFIFVCFFLGNDFLPGIPSLEAHEGAIDLLISVYKAEFKNLGGYLLDMSRFINLSRVEKFILLVGSYEDEVFRKRSRIRECILRRLRRDLDNIVKNTNELINKHYNNLAKNSDLFKNDHLRSDKLRLGAAGWKERYYKEKFSAVTWRDIENQRKEIVKKYTEGLLWVLLYYYSEVPSWSWFYPYYYSPFASDLKDLAQVRVEFQKGSPLKPLDQLLAVLPPQSAHVLPKVYQPLLTDAESKIIDLYPTDVDIDFDGKRFMWQGIVKLPFIEEERLLSETKELEKGLQRDEALRNRNNVDQLYVRSTHNLASQILSLSPNENKVFEIDTSLSDGISGFIHLPNEDTEIVYKEVHNSIEENCVLCVSFEMRDDAVHLPRLLDGVIFPIQSITKGDIIETKPRHEYQGNKPLNRYERCRKSDSSPNSASSSSPKMIHEGYQSRFTTDSSCVVIHKGAGIGWGGGRGKVNDTSNTSKHFAEQESSVGKCHSSLVGSSCDQNEQLRPHGGAQFSAPLSHQGRGQHGLTVSPTFSWKHGSATNFVLGRSRSQDHVQHSTVEESDSH</sequence>
<dbReference type="GO" id="GO:0003723">
    <property type="term" value="F:RNA binding"/>
    <property type="evidence" value="ECO:0007669"/>
    <property type="project" value="TreeGrafter"/>
</dbReference>
<dbReference type="GO" id="GO:0000956">
    <property type="term" value="P:nuclear-transcribed mRNA catabolic process"/>
    <property type="evidence" value="ECO:0007669"/>
    <property type="project" value="TreeGrafter"/>
</dbReference>
<dbReference type="InterPro" id="IPR027073">
    <property type="entry name" value="5_3_exoribonuclease"/>
</dbReference>
<dbReference type="GO" id="GO:0004534">
    <property type="term" value="F:5'-3' RNA exonuclease activity"/>
    <property type="evidence" value="ECO:0007669"/>
    <property type="project" value="UniProtKB-UniRule"/>
</dbReference>
<evidence type="ECO:0000256" key="6">
    <source>
        <dbReference type="PIRNR" id="PIRNR037239"/>
    </source>
</evidence>